<dbReference type="RefSeq" id="WP_106527127.1">
    <property type="nucleotide sequence ID" value="NZ_PYAW01000001.1"/>
</dbReference>
<name>A0A2P8HUS6_CHINA</name>
<feature type="chain" id="PRO_5015175598" evidence="1">
    <location>
        <begin position="21"/>
        <end position="201"/>
    </location>
</feature>
<keyword evidence="1" id="KW-0732">Signal</keyword>
<accession>A0A2P8HUS6</accession>
<feature type="signal peptide" evidence="1">
    <location>
        <begin position="1"/>
        <end position="20"/>
    </location>
</feature>
<evidence type="ECO:0000256" key="1">
    <source>
        <dbReference type="SAM" id="SignalP"/>
    </source>
</evidence>
<reference evidence="2 3" key="1">
    <citation type="submission" date="2018-03" db="EMBL/GenBank/DDBJ databases">
        <title>Genomic Encyclopedia of Archaeal and Bacterial Type Strains, Phase II (KMG-II): from individual species to whole genera.</title>
        <authorList>
            <person name="Goeker M."/>
        </authorList>
    </citation>
    <scope>NUCLEOTIDE SEQUENCE [LARGE SCALE GENOMIC DNA]</scope>
    <source>
        <strain evidence="2 3">DSM 24859</strain>
    </source>
</reference>
<dbReference type="OrthoDB" id="1122568at2"/>
<protein>
    <submittedName>
        <fullName evidence="2">Uncharacterized protein</fullName>
    </submittedName>
</protein>
<dbReference type="Proteomes" id="UP000240971">
    <property type="component" value="Unassembled WGS sequence"/>
</dbReference>
<evidence type="ECO:0000313" key="2">
    <source>
        <dbReference type="EMBL" id="PSL49935.1"/>
    </source>
</evidence>
<sequence length="201" mass="22181">MYKFGCALIFALLLALKLLAQDTAYLKTFNQERIHTTKTAMVVLGGWSVVNITTGLIAMGQTSGEAKYFHQMNAIWNVVNLGIATAGYLGNRKLNPSSYNMQGSIKEQNKIDKIYLVNGALDVAYILGGLYAREYGKNQTGKEQDRWKGYGSSIILQGGFLLLYDVVNISVHHRHGKALYKKFDGMQIAFSPGNIAASISF</sequence>
<gene>
    <name evidence="2" type="ORF">CLV51_1011275</name>
</gene>
<dbReference type="AlphaFoldDB" id="A0A2P8HUS6"/>
<proteinExistence type="predicted"/>
<keyword evidence="3" id="KW-1185">Reference proteome</keyword>
<dbReference type="InterPro" id="IPR054261">
    <property type="entry name" value="DUF6992"/>
</dbReference>
<organism evidence="2 3">
    <name type="scientific">Chitinophaga niastensis</name>
    <dbReference type="NCBI Taxonomy" id="536980"/>
    <lineage>
        <taxon>Bacteria</taxon>
        <taxon>Pseudomonadati</taxon>
        <taxon>Bacteroidota</taxon>
        <taxon>Chitinophagia</taxon>
        <taxon>Chitinophagales</taxon>
        <taxon>Chitinophagaceae</taxon>
        <taxon>Chitinophaga</taxon>
    </lineage>
</organism>
<comment type="caution">
    <text evidence="2">The sequence shown here is derived from an EMBL/GenBank/DDBJ whole genome shotgun (WGS) entry which is preliminary data.</text>
</comment>
<dbReference type="EMBL" id="PYAW01000001">
    <property type="protein sequence ID" value="PSL49935.1"/>
    <property type="molecule type" value="Genomic_DNA"/>
</dbReference>
<evidence type="ECO:0000313" key="3">
    <source>
        <dbReference type="Proteomes" id="UP000240971"/>
    </source>
</evidence>
<dbReference type="Pfam" id="PF22503">
    <property type="entry name" value="DUF6992"/>
    <property type="match status" value="1"/>
</dbReference>